<evidence type="ECO:0000313" key="1">
    <source>
        <dbReference type="EMBL" id="EIC28487.1"/>
    </source>
</evidence>
<dbReference type="HOGENOM" id="CLU_2735353_0_0_6"/>
<dbReference type="AlphaFoldDB" id="H8GPM5"/>
<reference evidence="1 2" key="1">
    <citation type="journal article" date="2013" name="Genome Announc.">
        <title>Genome Sequence of the Obligate Gammaproteobacterial Methanotroph Methylomicrobium album Strain BG8.</title>
        <authorList>
            <person name="Kits K.D."/>
            <person name="Kalyuzhnaya M.G."/>
            <person name="Klotz M.G."/>
            <person name="Jetten M.S."/>
            <person name="Op den Camp H.J."/>
            <person name="Vuilleumier S."/>
            <person name="Bringel F."/>
            <person name="Dispirito A.A."/>
            <person name="Murrell J.C."/>
            <person name="Bruce D."/>
            <person name="Cheng J.F."/>
            <person name="Copeland A."/>
            <person name="Goodwin L."/>
            <person name="Hauser L."/>
            <person name="Lajus A."/>
            <person name="Land M.L."/>
            <person name="Lapidus A."/>
            <person name="Lucas S."/>
            <person name="Medigue C."/>
            <person name="Pitluck S."/>
            <person name="Woyke T."/>
            <person name="Zeytun A."/>
            <person name="Stein L.Y."/>
        </authorList>
    </citation>
    <scope>NUCLEOTIDE SEQUENCE [LARGE SCALE GENOMIC DNA]</scope>
    <source>
        <strain evidence="1 2">BG8</strain>
    </source>
</reference>
<dbReference type="EMBL" id="CM001475">
    <property type="protein sequence ID" value="EIC28487.1"/>
    <property type="molecule type" value="Genomic_DNA"/>
</dbReference>
<proteinExistence type="predicted"/>
<keyword evidence="2" id="KW-1185">Reference proteome</keyword>
<dbReference type="STRING" id="686340.Metal_0644"/>
<sequence>MNKDFWKTLYAWLETASLEEIKAKQQCVRQLLSESRDRDLKADIRRILRFMDAEILARAELANIMRLSMAH</sequence>
<dbReference type="RefSeq" id="WP_005369554.1">
    <property type="nucleotide sequence ID" value="NZ_CM001475.1"/>
</dbReference>
<protein>
    <submittedName>
        <fullName evidence="1">Uncharacterized protein</fullName>
    </submittedName>
</protein>
<gene>
    <name evidence="1" type="ORF">Metal_0644</name>
</gene>
<name>H8GPM5_METAL</name>
<dbReference type="Proteomes" id="UP000005090">
    <property type="component" value="Chromosome"/>
</dbReference>
<evidence type="ECO:0000313" key="2">
    <source>
        <dbReference type="Proteomes" id="UP000005090"/>
    </source>
</evidence>
<accession>H8GPM5</accession>
<organism evidence="1 2">
    <name type="scientific">Methylomicrobium album BG8</name>
    <dbReference type="NCBI Taxonomy" id="686340"/>
    <lineage>
        <taxon>Bacteria</taxon>
        <taxon>Pseudomonadati</taxon>
        <taxon>Pseudomonadota</taxon>
        <taxon>Gammaproteobacteria</taxon>
        <taxon>Methylococcales</taxon>
        <taxon>Methylococcaceae</taxon>
        <taxon>Methylomicrobium</taxon>
    </lineage>
</organism>